<comment type="caution">
    <text evidence="1">The sequence shown here is derived from an EMBL/GenBank/DDBJ whole genome shotgun (WGS) entry which is preliminary data.</text>
</comment>
<keyword evidence="2" id="KW-1185">Reference proteome</keyword>
<dbReference type="EMBL" id="JAUTBA010000001">
    <property type="protein sequence ID" value="MDQ1151221.1"/>
    <property type="molecule type" value="Genomic_DNA"/>
</dbReference>
<gene>
    <name evidence="1" type="ORF">QE382_003205</name>
</gene>
<dbReference type="Proteomes" id="UP001244640">
    <property type="component" value="Unassembled WGS sequence"/>
</dbReference>
<reference evidence="1 2" key="1">
    <citation type="submission" date="2023-07" db="EMBL/GenBank/DDBJ databases">
        <title>Functional and genomic diversity of the sorghum phyllosphere microbiome.</title>
        <authorList>
            <person name="Shade A."/>
        </authorList>
    </citation>
    <scope>NUCLEOTIDE SEQUENCE [LARGE SCALE GENOMIC DNA]</scope>
    <source>
        <strain evidence="1 2">SORGH_AS_0892</strain>
    </source>
</reference>
<evidence type="ECO:0000313" key="1">
    <source>
        <dbReference type="EMBL" id="MDQ1151221.1"/>
    </source>
</evidence>
<proteinExistence type="predicted"/>
<sequence>MGFRLGAKEGRALQLPQDADKIERLLTTVSGYRIFHNPIYNLSLAYGRVVATITDGSSPGWSSLVTQDGPLAQKM</sequence>
<dbReference type="RefSeq" id="WP_307186736.1">
    <property type="nucleotide sequence ID" value="NZ_JAUTBA010000001.1"/>
</dbReference>
<evidence type="ECO:0000313" key="2">
    <source>
        <dbReference type="Proteomes" id="UP001244640"/>
    </source>
</evidence>
<organism evidence="1 2">
    <name type="scientific">Sphingobacterium zeae</name>
    <dbReference type="NCBI Taxonomy" id="1776859"/>
    <lineage>
        <taxon>Bacteria</taxon>
        <taxon>Pseudomonadati</taxon>
        <taxon>Bacteroidota</taxon>
        <taxon>Sphingobacteriia</taxon>
        <taxon>Sphingobacteriales</taxon>
        <taxon>Sphingobacteriaceae</taxon>
        <taxon>Sphingobacterium</taxon>
    </lineage>
</organism>
<accession>A0ABU0U8C5</accession>
<name>A0ABU0U8C5_9SPHI</name>
<protein>
    <submittedName>
        <fullName evidence="1">Uncharacterized protein</fullName>
    </submittedName>
</protein>